<accession>A0A197JKI3</accession>
<proteinExistence type="predicted"/>
<reference evidence="1 2" key="1">
    <citation type="submission" date="2016-05" db="EMBL/GenBank/DDBJ databases">
        <title>Genome sequencing reveals origins of a unique bacterial endosymbiosis in the earliest lineages of terrestrial Fungi.</title>
        <authorList>
            <consortium name="DOE Joint Genome Institute"/>
            <person name="Uehling J."/>
            <person name="Gryganskyi A."/>
            <person name="Hameed K."/>
            <person name="Tschaplinski T."/>
            <person name="Misztal P."/>
            <person name="Wu S."/>
            <person name="Desiro A."/>
            <person name="Vande Pol N."/>
            <person name="Du Z.-Y."/>
            <person name="Zienkiewicz A."/>
            <person name="Zienkiewicz K."/>
            <person name="Morin E."/>
            <person name="Tisserant E."/>
            <person name="Splivallo R."/>
            <person name="Hainaut M."/>
            <person name="Henrissat B."/>
            <person name="Ohm R."/>
            <person name="Kuo A."/>
            <person name="Yan J."/>
            <person name="Lipzen A."/>
            <person name="Nolan M."/>
            <person name="Labutti K."/>
            <person name="Barry K."/>
            <person name="Goldstein A."/>
            <person name="Labbe J."/>
            <person name="Schadt C."/>
            <person name="Tuskan G."/>
            <person name="Grigoriev I."/>
            <person name="Martin F."/>
            <person name="Vilgalys R."/>
            <person name="Bonito G."/>
        </authorList>
    </citation>
    <scope>NUCLEOTIDE SEQUENCE [LARGE SCALE GENOMIC DNA]</scope>
    <source>
        <strain evidence="1 2">AG-77</strain>
    </source>
</reference>
<sequence length="72" mass="7942">MKTFRSSLLYSSSSSASEAAGTTLVNITEHFGKWADSILKALKAWLTPWNHFCGVHKTIREQELGTNASSQL</sequence>
<dbReference type="Proteomes" id="UP000078512">
    <property type="component" value="Unassembled WGS sequence"/>
</dbReference>
<gene>
    <name evidence="1" type="ORF">K457DRAFT_23594</name>
</gene>
<evidence type="ECO:0000313" key="2">
    <source>
        <dbReference type="Proteomes" id="UP000078512"/>
    </source>
</evidence>
<dbReference type="EMBL" id="KV442084">
    <property type="protein sequence ID" value="OAQ25016.1"/>
    <property type="molecule type" value="Genomic_DNA"/>
</dbReference>
<organism evidence="1 2">
    <name type="scientific">Linnemannia elongata AG-77</name>
    <dbReference type="NCBI Taxonomy" id="1314771"/>
    <lineage>
        <taxon>Eukaryota</taxon>
        <taxon>Fungi</taxon>
        <taxon>Fungi incertae sedis</taxon>
        <taxon>Mucoromycota</taxon>
        <taxon>Mortierellomycotina</taxon>
        <taxon>Mortierellomycetes</taxon>
        <taxon>Mortierellales</taxon>
        <taxon>Mortierellaceae</taxon>
        <taxon>Linnemannia</taxon>
    </lineage>
</organism>
<keyword evidence="2" id="KW-1185">Reference proteome</keyword>
<dbReference type="AlphaFoldDB" id="A0A197JKI3"/>
<name>A0A197JKI3_9FUNG</name>
<evidence type="ECO:0000313" key="1">
    <source>
        <dbReference type="EMBL" id="OAQ25016.1"/>
    </source>
</evidence>
<protein>
    <submittedName>
        <fullName evidence="1">Uncharacterized protein</fullName>
    </submittedName>
</protein>